<feature type="compositionally biased region" description="Pro residues" evidence="7">
    <location>
        <begin position="7"/>
        <end position="22"/>
    </location>
</feature>
<evidence type="ECO:0000256" key="7">
    <source>
        <dbReference type="SAM" id="MobiDB-lite"/>
    </source>
</evidence>
<dbReference type="InterPro" id="IPR005467">
    <property type="entry name" value="His_kinase_dom"/>
</dbReference>
<keyword evidence="10" id="KW-1185">Reference proteome</keyword>
<gene>
    <name evidence="9" type="ORF">H5V44_11330</name>
</gene>
<comment type="catalytic activity">
    <reaction evidence="1">
        <text>ATP + protein L-histidine = ADP + protein N-phospho-L-histidine.</text>
        <dbReference type="EC" id="2.7.13.3"/>
    </reaction>
</comment>
<dbReference type="EMBL" id="JACKXD010000003">
    <property type="protein sequence ID" value="MBB6646868.1"/>
    <property type="molecule type" value="Genomic_DNA"/>
</dbReference>
<dbReference type="PANTHER" id="PTHR44936">
    <property type="entry name" value="SENSOR PROTEIN CREC"/>
    <property type="match status" value="1"/>
</dbReference>
<evidence type="ECO:0000256" key="5">
    <source>
        <dbReference type="ARBA" id="ARBA00022777"/>
    </source>
</evidence>
<evidence type="ECO:0000259" key="8">
    <source>
        <dbReference type="PROSITE" id="PS50109"/>
    </source>
</evidence>
<sequence length="383" mass="41884">MLTESPEPAPADPSGTEPPPTRILPILSSTGNQRVLVNWLQQQDQYEALSDDHAGVPDRDFDMVIIDEQSLCEHGTALRERKEETEAFLPVLLVRSDTAADRLGLQDQTEAETERVVGQVVDEILTTPIAIAELRRRLATLTRIRDQSLALQRKTDQLLLLNRVTHHDIQNEMNVLMGFTASLEAHTDDAGAEICQRVLDSSQNVVDLMGVVREFGEILETAGEPDLQAINLGDVLTEQLTTHRSTFDETEFVVTGEIPRVDVRANDLLGSVFRNLLKNAVQHNDTDTPRVEITVRDGDETVTVTIADNGPGIPPDRRDAVLGRTEQGPNHPAAGLGLYLVDTLVDQYGGTLRITDSTLSGVAIGIELSKQPTAEVDGIDGDS</sequence>
<organism evidence="9 10">
    <name type="scientific">Halobellus ruber</name>
    <dbReference type="NCBI Taxonomy" id="2761102"/>
    <lineage>
        <taxon>Archaea</taxon>
        <taxon>Methanobacteriati</taxon>
        <taxon>Methanobacteriota</taxon>
        <taxon>Stenosarchaea group</taxon>
        <taxon>Halobacteria</taxon>
        <taxon>Halobacteriales</taxon>
        <taxon>Haloferacaceae</taxon>
        <taxon>Halobellus</taxon>
    </lineage>
</organism>
<protein>
    <recommendedName>
        <fullName evidence="2">histidine kinase</fullName>
        <ecNumber evidence="2">2.7.13.3</ecNumber>
    </recommendedName>
</protein>
<dbReference type="PANTHER" id="PTHR44936:SF10">
    <property type="entry name" value="SENSOR PROTEIN RSTB"/>
    <property type="match status" value="1"/>
</dbReference>
<dbReference type="InterPro" id="IPR004358">
    <property type="entry name" value="Sig_transdc_His_kin-like_C"/>
</dbReference>
<evidence type="ECO:0000256" key="1">
    <source>
        <dbReference type="ARBA" id="ARBA00000085"/>
    </source>
</evidence>
<feature type="domain" description="Histidine kinase" evidence="8">
    <location>
        <begin position="164"/>
        <end position="372"/>
    </location>
</feature>
<evidence type="ECO:0000256" key="3">
    <source>
        <dbReference type="ARBA" id="ARBA00022679"/>
    </source>
</evidence>
<evidence type="ECO:0000313" key="10">
    <source>
        <dbReference type="Proteomes" id="UP000546257"/>
    </source>
</evidence>
<dbReference type="PRINTS" id="PR00344">
    <property type="entry name" value="BCTRLSENSOR"/>
</dbReference>
<evidence type="ECO:0000256" key="2">
    <source>
        <dbReference type="ARBA" id="ARBA00012438"/>
    </source>
</evidence>
<keyword evidence="6" id="KW-0067">ATP-binding</keyword>
<dbReference type="InterPro" id="IPR036890">
    <property type="entry name" value="HATPase_C_sf"/>
</dbReference>
<dbReference type="GO" id="GO:0005524">
    <property type="term" value="F:ATP binding"/>
    <property type="evidence" value="ECO:0007669"/>
    <property type="project" value="UniProtKB-KW"/>
</dbReference>
<keyword evidence="4" id="KW-0547">Nucleotide-binding</keyword>
<dbReference type="Gene3D" id="3.30.565.10">
    <property type="entry name" value="Histidine kinase-like ATPase, C-terminal domain"/>
    <property type="match status" value="1"/>
</dbReference>
<proteinExistence type="predicted"/>
<keyword evidence="3" id="KW-0808">Transferase</keyword>
<dbReference type="EC" id="2.7.13.3" evidence="2"/>
<evidence type="ECO:0000256" key="4">
    <source>
        <dbReference type="ARBA" id="ARBA00022741"/>
    </source>
</evidence>
<dbReference type="AlphaFoldDB" id="A0A7J9SJH2"/>
<evidence type="ECO:0000256" key="6">
    <source>
        <dbReference type="ARBA" id="ARBA00022840"/>
    </source>
</evidence>
<feature type="region of interest" description="Disordered" evidence="7">
    <location>
        <begin position="1"/>
        <end position="22"/>
    </location>
</feature>
<reference evidence="9 10" key="1">
    <citation type="submission" date="2020-08" db="EMBL/GenBank/DDBJ databases">
        <authorList>
            <person name="Seo M.-J."/>
        </authorList>
    </citation>
    <scope>NUCLEOTIDE SEQUENCE [LARGE SCALE GENOMIC DNA]</scope>
    <source>
        <strain evidence="9 10">MBLA0160</strain>
    </source>
</reference>
<dbReference type="GO" id="GO:0004673">
    <property type="term" value="F:protein histidine kinase activity"/>
    <property type="evidence" value="ECO:0007669"/>
    <property type="project" value="UniProtKB-EC"/>
</dbReference>
<evidence type="ECO:0000313" key="9">
    <source>
        <dbReference type="EMBL" id="MBB6646868.1"/>
    </source>
</evidence>
<dbReference type="InterPro" id="IPR003594">
    <property type="entry name" value="HATPase_dom"/>
</dbReference>
<dbReference type="InterPro" id="IPR050980">
    <property type="entry name" value="2C_sensor_his_kinase"/>
</dbReference>
<name>A0A7J9SJH2_9EURY</name>
<dbReference type="Proteomes" id="UP000546257">
    <property type="component" value="Unassembled WGS sequence"/>
</dbReference>
<dbReference type="SMART" id="SM00387">
    <property type="entry name" value="HATPase_c"/>
    <property type="match status" value="1"/>
</dbReference>
<comment type="caution">
    <text evidence="9">The sequence shown here is derived from an EMBL/GenBank/DDBJ whole genome shotgun (WGS) entry which is preliminary data.</text>
</comment>
<dbReference type="Pfam" id="PF02518">
    <property type="entry name" value="HATPase_c"/>
    <property type="match status" value="1"/>
</dbReference>
<keyword evidence="5 9" id="KW-0418">Kinase</keyword>
<dbReference type="SUPFAM" id="SSF55874">
    <property type="entry name" value="ATPase domain of HSP90 chaperone/DNA topoisomerase II/histidine kinase"/>
    <property type="match status" value="1"/>
</dbReference>
<accession>A0A7J9SJH2</accession>
<dbReference type="PROSITE" id="PS50109">
    <property type="entry name" value="HIS_KIN"/>
    <property type="match status" value="1"/>
</dbReference>
<dbReference type="CDD" id="cd00075">
    <property type="entry name" value="HATPase"/>
    <property type="match status" value="1"/>
</dbReference>